<feature type="transmembrane region" description="Helical" evidence="5">
    <location>
        <begin position="529"/>
        <end position="546"/>
    </location>
</feature>
<keyword evidence="5" id="KW-0472">Membrane</keyword>
<keyword evidence="8" id="KW-1185">Reference proteome</keyword>
<keyword evidence="3" id="KW-0687">Ribonucleoprotein</keyword>
<feature type="compositionally biased region" description="Polar residues" evidence="4">
    <location>
        <begin position="105"/>
        <end position="114"/>
    </location>
</feature>
<evidence type="ECO:0000256" key="4">
    <source>
        <dbReference type="SAM" id="MobiDB-lite"/>
    </source>
</evidence>
<evidence type="ECO:0000256" key="1">
    <source>
        <dbReference type="ARBA" id="ARBA00007278"/>
    </source>
</evidence>
<dbReference type="EMBL" id="VOFY01000014">
    <property type="protein sequence ID" value="KAA8586222.1"/>
    <property type="molecule type" value="Genomic_DNA"/>
</dbReference>
<proteinExistence type="inferred from homology"/>
<keyword evidence="5" id="KW-0812">Transmembrane</keyword>
<comment type="similarity">
    <text evidence="1">Belongs to the eukaryotic ribosomal protein eS10 family.</text>
</comment>
<dbReference type="GO" id="GO:0022627">
    <property type="term" value="C:cytosolic small ribosomal subunit"/>
    <property type="evidence" value="ECO:0007669"/>
    <property type="project" value="TreeGrafter"/>
</dbReference>
<evidence type="ECO:0000259" key="6">
    <source>
        <dbReference type="Pfam" id="PF03501"/>
    </source>
</evidence>
<dbReference type="InterPro" id="IPR036388">
    <property type="entry name" value="WH-like_DNA-bd_sf"/>
</dbReference>
<dbReference type="Pfam" id="PF03501">
    <property type="entry name" value="S10_plectin"/>
    <property type="match status" value="1"/>
</dbReference>
<protein>
    <recommendedName>
        <fullName evidence="6">Plectin/eS10 N-terminal domain-containing protein</fullName>
    </recommendedName>
</protein>
<name>A0A5J5CV24_9PERO</name>
<feature type="region of interest" description="Disordered" evidence="4">
    <location>
        <begin position="103"/>
        <end position="131"/>
    </location>
</feature>
<evidence type="ECO:0000256" key="2">
    <source>
        <dbReference type="ARBA" id="ARBA00022980"/>
    </source>
</evidence>
<evidence type="ECO:0000313" key="8">
    <source>
        <dbReference type="Proteomes" id="UP000327493"/>
    </source>
</evidence>
<dbReference type="PANTHER" id="PTHR12146">
    <property type="entry name" value="40S RIBOSOMAL PROTEIN S10"/>
    <property type="match status" value="1"/>
</dbReference>
<dbReference type="InterPro" id="IPR037447">
    <property type="entry name" value="Ribosomal_eS10"/>
</dbReference>
<reference evidence="7 8" key="1">
    <citation type="submission" date="2019-08" db="EMBL/GenBank/DDBJ databases">
        <title>A chromosome-level genome assembly, high-density linkage maps, and genome scans reveal the genomic architecture of hybrid incompatibilities underlying speciation via character displacement in darters (Percidae: Etheostominae).</title>
        <authorList>
            <person name="Moran R.L."/>
            <person name="Catchen J.M."/>
            <person name="Fuller R.C."/>
        </authorList>
    </citation>
    <scope>NUCLEOTIDE SEQUENCE [LARGE SCALE GENOMIC DNA]</scope>
    <source>
        <strain evidence="7">EspeVRDwgs_2016</strain>
        <tissue evidence="7">Muscle</tissue>
    </source>
</reference>
<dbReference type="InterPro" id="IPR005326">
    <property type="entry name" value="Plectin_eS10_N"/>
</dbReference>
<feature type="domain" description="Plectin/eS10 N-terminal" evidence="6">
    <location>
        <begin position="7"/>
        <end position="99"/>
    </location>
</feature>
<comment type="caution">
    <text evidence="7">The sequence shown here is derived from an EMBL/GenBank/DDBJ whole genome shotgun (WGS) entry which is preliminary data.</text>
</comment>
<keyword evidence="5" id="KW-1133">Transmembrane helix</keyword>
<dbReference type="Gene3D" id="1.10.10.10">
    <property type="entry name" value="Winged helix-like DNA-binding domain superfamily/Winged helix DNA-binding domain"/>
    <property type="match status" value="1"/>
</dbReference>
<feature type="region of interest" description="Disordered" evidence="4">
    <location>
        <begin position="354"/>
        <end position="373"/>
    </location>
</feature>
<organism evidence="7 8">
    <name type="scientific">Etheostoma spectabile</name>
    <name type="common">orangethroat darter</name>
    <dbReference type="NCBI Taxonomy" id="54343"/>
    <lineage>
        <taxon>Eukaryota</taxon>
        <taxon>Metazoa</taxon>
        <taxon>Chordata</taxon>
        <taxon>Craniata</taxon>
        <taxon>Vertebrata</taxon>
        <taxon>Euteleostomi</taxon>
        <taxon>Actinopterygii</taxon>
        <taxon>Neopterygii</taxon>
        <taxon>Teleostei</taxon>
        <taxon>Neoteleostei</taxon>
        <taxon>Acanthomorphata</taxon>
        <taxon>Eupercaria</taxon>
        <taxon>Perciformes</taxon>
        <taxon>Percoidei</taxon>
        <taxon>Percidae</taxon>
        <taxon>Etheostomatinae</taxon>
        <taxon>Etheostoma</taxon>
    </lineage>
</organism>
<evidence type="ECO:0000256" key="3">
    <source>
        <dbReference type="ARBA" id="ARBA00023274"/>
    </source>
</evidence>
<dbReference type="GO" id="GO:0003735">
    <property type="term" value="F:structural constituent of ribosome"/>
    <property type="evidence" value="ECO:0007669"/>
    <property type="project" value="TreeGrafter"/>
</dbReference>
<dbReference type="GO" id="GO:0003723">
    <property type="term" value="F:RNA binding"/>
    <property type="evidence" value="ECO:0007669"/>
    <property type="project" value="TreeGrafter"/>
</dbReference>
<dbReference type="AlphaFoldDB" id="A0A5J5CV24"/>
<accession>A0A5J5CV24</accession>
<dbReference type="PANTHER" id="PTHR12146:SF25">
    <property type="entry name" value="PLECTIN_ES10 N-TERMINAL DOMAIN-CONTAINING PROTEIN"/>
    <property type="match status" value="1"/>
</dbReference>
<dbReference type="Proteomes" id="UP000327493">
    <property type="component" value="Chromosome 14"/>
</dbReference>
<keyword evidence="2" id="KW-0689">Ribosomal protein</keyword>
<sequence>MVAGMVMPLADLRAIYELLFRDGVIVTKKDKHPHSMHPDVPGVTNMKVISAMGSLKSKGCVRETFAWKHAYYYFTNKGIAYLRDYLRLPPEVMPASLQHVRRPASSAQVQSVKGPTSYIPKPKPKPVRESQETLMDRHIYRHKRVKEGEQAEIPTIHFRGSYQCDASVGQPGIQTQTLLKRDKDFCRGVEHWANQVNRKGFGASCLPTKDRTTRCPDSVKEAKLPDSLVHSSSIVPKFSKEMPTVHMAPCAPVAAVLEKCVEKAAPNPPAALEELNVPGELVPGVKPGEHVVVDQQTVLFLAELTEKDEQPDVKDGVLEKADVGTEETVKKLSYEVETMKQLYVDVIGPVSKAKASKSDSDHDSVTSPQTATEPVVDYDIADVADTQKVMEMTIPTTAISGFHVSETSTGAASEAGSPSTVVPSECPVVALKTTLLQGDQSFLKEDPEKQQDVQRHAPLEFSSEHNVVRSDLTPWQFSIFSKSCEDAEQRWTYAAVSVQDHHTPSLLSSELGTLHFVPGPMPAIPPGNVFPALVVVGHIVTLIFAWQWRVQKKQGGEGPATVSSRHAIKSQTLFKSNWHQPLQTSEHMHPPSVQARFNVPNRYSLLYALRTKATTKKNGAAESSSSSH</sequence>
<evidence type="ECO:0000313" key="7">
    <source>
        <dbReference type="EMBL" id="KAA8586222.1"/>
    </source>
</evidence>
<gene>
    <name evidence="7" type="ORF">FQN60_007791</name>
</gene>
<evidence type="ECO:0000256" key="5">
    <source>
        <dbReference type="SAM" id="Phobius"/>
    </source>
</evidence>